<dbReference type="InterPro" id="IPR005052">
    <property type="entry name" value="Lectin_leg"/>
</dbReference>
<proteinExistence type="predicted"/>
<evidence type="ECO:0000256" key="6">
    <source>
        <dbReference type="SAM" id="Phobius"/>
    </source>
</evidence>
<feature type="signal peptide" evidence="7">
    <location>
        <begin position="1"/>
        <end position="16"/>
    </location>
</feature>
<gene>
    <name evidence="9" type="ORF">TAPDE_005118</name>
</gene>
<accession>R4XG16</accession>
<name>R4XG16_TAPDE</name>
<dbReference type="GO" id="GO:0005793">
    <property type="term" value="C:endoplasmic reticulum-Golgi intermediate compartment"/>
    <property type="evidence" value="ECO:0007669"/>
    <property type="project" value="TreeGrafter"/>
</dbReference>
<dbReference type="EMBL" id="CAHR02000281">
    <property type="protein sequence ID" value="CCG84660.1"/>
    <property type="molecule type" value="Genomic_DNA"/>
</dbReference>
<dbReference type="Proteomes" id="UP000013776">
    <property type="component" value="Unassembled WGS sequence"/>
</dbReference>
<evidence type="ECO:0000313" key="9">
    <source>
        <dbReference type="EMBL" id="CCG84660.1"/>
    </source>
</evidence>
<keyword evidence="3 7" id="KW-0732">Signal</keyword>
<keyword evidence="2 6" id="KW-0812">Transmembrane</keyword>
<dbReference type="InterPro" id="IPR013320">
    <property type="entry name" value="ConA-like_dom_sf"/>
</dbReference>
<comment type="caution">
    <text evidence="9">The sequence shown here is derived from an EMBL/GenBank/DDBJ whole genome shotgun (WGS) entry which is preliminary data.</text>
</comment>
<dbReference type="OrthoDB" id="10265193at2759"/>
<dbReference type="eggNOG" id="KOG3838">
    <property type="taxonomic scope" value="Eukaryota"/>
</dbReference>
<dbReference type="PANTHER" id="PTHR12223">
    <property type="entry name" value="VESICULAR MANNOSE-BINDING LECTIN"/>
    <property type="match status" value="1"/>
</dbReference>
<evidence type="ECO:0000256" key="4">
    <source>
        <dbReference type="ARBA" id="ARBA00022989"/>
    </source>
</evidence>
<sequence>MLLSLGLGLLVQGTLAMKHFMQHDKFGAAKAYSDLVSLNPPVASQVGAIWAHEANSLKEWTLEVKYRVNGPEHGGKGLVIWYAADRGQGGPIYGSVDHWNGLGLFLTAEPDGSGSLRGHLNDRSISYAKLESAGASPFSVNRLFAKTDAEKSSFGSCSFKYRNVGTINSIKVSYNANSLKVIHDDELCFENFDVALPTGYFFGVSAQASEAPDSHEVFAFEATQQSHISGTREQPNSRERVRPALKNQDAPAALDSAMQKIITKLIADSDRMSSRIEELSQMKSTIDRIEASLSALTTAQRNNPVSESSGNSKYMHEELKREIRGMEDKFMQMEKHIEKQTDHIVASLPPVAKPLKTAVYVLIFVQLMICGAYIMYRKRAEEKSKFL</sequence>
<feature type="transmembrane region" description="Helical" evidence="6">
    <location>
        <begin position="357"/>
        <end position="376"/>
    </location>
</feature>
<dbReference type="GO" id="GO:0006888">
    <property type="term" value="P:endoplasmic reticulum to Golgi vesicle-mediated transport"/>
    <property type="evidence" value="ECO:0007669"/>
    <property type="project" value="TreeGrafter"/>
</dbReference>
<keyword evidence="10" id="KW-1185">Reference proteome</keyword>
<comment type="subcellular location">
    <subcellularLocation>
        <location evidence="1">Membrane</location>
        <topology evidence="1">Single-pass type I membrane protein</topology>
    </subcellularLocation>
</comment>
<dbReference type="InterPro" id="IPR051136">
    <property type="entry name" value="Intracellular_Lectin-GPT"/>
</dbReference>
<dbReference type="AlphaFoldDB" id="R4XG16"/>
<dbReference type="GO" id="GO:0030134">
    <property type="term" value="C:COPII-coated ER to Golgi transport vesicle"/>
    <property type="evidence" value="ECO:0007669"/>
    <property type="project" value="TreeGrafter"/>
</dbReference>
<dbReference type="PANTHER" id="PTHR12223:SF28">
    <property type="entry name" value="LECTIN, MANNOSE BINDING 1 LIKE"/>
    <property type="match status" value="1"/>
</dbReference>
<feature type="chain" id="PRO_5004373341" description="L-type lectin-like domain-containing protein" evidence="7">
    <location>
        <begin position="17"/>
        <end position="387"/>
    </location>
</feature>
<evidence type="ECO:0000313" key="10">
    <source>
        <dbReference type="Proteomes" id="UP000013776"/>
    </source>
</evidence>
<dbReference type="SUPFAM" id="SSF49899">
    <property type="entry name" value="Concanavalin A-like lectins/glucanases"/>
    <property type="match status" value="1"/>
</dbReference>
<dbReference type="Pfam" id="PF03388">
    <property type="entry name" value="Lectin_leg-like"/>
    <property type="match status" value="1"/>
</dbReference>
<evidence type="ECO:0000256" key="2">
    <source>
        <dbReference type="ARBA" id="ARBA00022692"/>
    </source>
</evidence>
<protein>
    <recommendedName>
        <fullName evidence="8">L-type lectin-like domain-containing protein</fullName>
    </recommendedName>
</protein>
<dbReference type="GO" id="GO:0000139">
    <property type="term" value="C:Golgi membrane"/>
    <property type="evidence" value="ECO:0007669"/>
    <property type="project" value="TreeGrafter"/>
</dbReference>
<dbReference type="PROSITE" id="PS51328">
    <property type="entry name" value="L_LECTIN_LIKE"/>
    <property type="match status" value="1"/>
</dbReference>
<evidence type="ECO:0000256" key="7">
    <source>
        <dbReference type="SAM" id="SignalP"/>
    </source>
</evidence>
<evidence type="ECO:0000256" key="3">
    <source>
        <dbReference type="ARBA" id="ARBA00022729"/>
    </source>
</evidence>
<evidence type="ECO:0000256" key="5">
    <source>
        <dbReference type="ARBA" id="ARBA00023136"/>
    </source>
</evidence>
<dbReference type="GO" id="GO:0005789">
    <property type="term" value="C:endoplasmic reticulum membrane"/>
    <property type="evidence" value="ECO:0007669"/>
    <property type="project" value="TreeGrafter"/>
</dbReference>
<feature type="domain" description="L-type lectin-like" evidence="8">
    <location>
        <begin position="1"/>
        <end position="225"/>
    </location>
</feature>
<evidence type="ECO:0000256" key="1">
    <source>
        <dbReference type="ARBA" id="ARBA00004479"/>
    </source>
</evidence>
<evidence type="ECO:0000259" key="8">
    <source>
        <dbReference type="PROSITE" id="PS51328"/>
    </source>
</evidence>
<organism evidence="9 10">
    <name type="scientific">Taphrina deformans (strain PYCC 5710 / ATCC 11124 / CBS 356.35 / IMI 108563 / JCM 9778 / NBRC 8474)</name>
    <name type="common">Peach leaf curl fungus</name>
    <name type="synonym">Lalaria deformans</name>
    <dbReference type="NCBI Taxonomy" id="1097556"/>
    <lineage>
        <taxon>Eukaryota</taxon>
        <taxon>Fungi</taxon>
        <taxon>Dikarya</taxon>
        <taxon>Ascomycota</taxon>
        <taxon>Taphrinomycotina</taxon>
        <taxon>Taphrinomycetes</taxon>
        <taxon>Taphrinales</taxon>
        <taxon>Taphrinaceae</taxon>
        <taxon>Taphrina</taxon>
    </lineage>
</organism>
<dbReference type="CDD" id="cd07308">
    <property type="entry name" value="lectin_leg-like"/>
    <property type="match status" value="1"/>
</dbReference>
<keyword evidence="5 6" id="KW-0472">Membrane</keyword>
<keyword evidence="4 6" id="KW-1133">Transmembrane helix</keyword>
<dbReference type="Gene3D" id="2.60.120.200">
    <property type="match status" value="1"/>
</dbReference>
<reference evidence="9 10" key="1">
    <citation type="journal article" date="2013" name="MBio">
        <title>Genome sequencing of the plant pathogen Taphrina deformans, the causal agent of peach leaf curl.</title>
        <authorList>
            <person name="Cisse O.H."/>
            <person name="Almeida J.M.G.C.F."/>
            <person name="Fonseca A."/>
            <person name="Kumar A.A."/>
            <person name="Salojaervi J."/>
            <person name="Overmyer K."/>
            <person name="Hauser P.M."/>
            <person name="Pagni M."/>
        </authorList>
    </citation>
    <scope>NUCLEOTIDE SEQUENCE [LARGE SCALE GENOMIC DNA]</scope>
    <source>
        <strain evidence="10">PYCC 5710 / ATCC 11124 / CBS 356.35 / IMI 108563 / JCM 9778 / NBRC 8474</strain>
    </source>
</reference>
<dbReference type="VEuPathDB" id="FungiDB:TAPDE_005118"/>
<dbReference type="STRING" id="1097556.R4XG16"/>
<dbReference type="GO" id="GO:0005537">
    <property type="term" value="F:D-mannose binding"/>
    <property type="evidence" value="ECO:0007669"/>
    <property type="project" value="TreeGrafter"/>
</dbReference>